<evidence type="ECO:0000313" key="2">
    <source>
        <dbReference type="EMBL" id="KDQ08417.1"/>
    </source>
</evidence>
<keyword evidence="3" id="KW-1185">Reference proteome</keyword>
<feature type="compositionally biased region" description="Low complexity" evidence="1">
    <location>
        <begin position="482"/>
        <end position="508"/>
    </location>
</feature>
<organism evidence="2 3">
    <name type="scientific">Botryobasidium botryosum (strain FD-172 SS1)</name>
    <dbReference type="NCBI Taxonomy" id="930990"/>
    <lineage>
        <taxon>Eukaryota</taxon>
        <taxon>Fungi</taxon>
        <taxon>Dikarya</taxon>
        <taxon>Basidiomycota</taxon>
        <taxon>Agaricomycotina</taxon>
        <taxon>Agaricomycetes</taxon>
        <taxon>Cantharellales</taxon>
        <taxon>Botryobasidiaceae</taxon>
        <taxon>Botryobasidium</taxon>
    </lineage>
</organism>
<feature type="compositionally biased region" description="Basic and acidic residues" evidence="1">
    <location>
        <begin position="581"/>
        <end position="596"/>
    </location>
</feature>
<feature type="compositionally biased region" description="Acidic residues" evidence="1">
    <location>
        <begin position="416"/>
        <end position="427"/>
    </location>
</feature>
<accession>A0A067M993</accession>
<feature type="compositionally biased region" description="Basic and acidic residues" evidence="1">
    <location>
        <begin position="404"/>
        <end position="415"/>
    </location>
</feature>
<feature type="compositionally biased region" description="Low complexity" evidence="1">
    <location>
        <begin position="546"/>
        <end position="557"/>
    </location>
</feature>
<name>A0A067M993_BOTB1</name>
<feature type="compositionally biased region" description="Acidic residues" evidence="1">
    <location>
        <begin position="347"/>
        <end position="366"/>
    </location>
</feature>
<proteinExistence type="predicted"/>
<evidence type="ECO:0000256" key="1">
    <source>
        <dbReference type="SAM" id="MobiDB-lite"/>
    </source>
</evidence>
<feature type="compositionally biased region" description="Acidic residues" evidence="1">
    <location>
        <begin position="514"/>
        <end position="531"/>
    </location>
</feature>
<feature type="region of interest" description="Disordered" evidence="1">
    <location>
        <begin position="323"/>
        <end position="658"/>
    </location>
</feature>
<feature type="compositionally biased region" description="Basic residues" evidence="1">
    <location>
        <begin position="535"/>
        <end position="544"/>
    </location>
</feature>
<sequence>MLDKDRTPLMKFPPGATVAYHRPKSASAKKLMADELPNLMADFHDEAVKLVQQKPNAPKAPVACHVYQKCTELAWESLSPESKKKYESDAVKKRNEPENFEDKMGFLHLLKPSAQMFLWSSQERCPEGWSFSLITAGPDPKDPKGQIISWSLDMPPLGADGQFMAYKAAGFDWDRNVGVPFTSYNVEAQMFSEEQRKKEGLGEFAGAGKIHSGRPRIPSCDEDWKVDRIRLELRRYIDALYVYSCTPVMVEAKERLNWEALFADPSAYLTPSSIPEGLTLVPFEAMKLTDAFKLHAHIEASDEAEEPFFGFIFKKEANAQARASSAGLGEGGGDKGRGVTDKGQEGSDGEEVIDIDMGLEDSDGEGAEGGGAGKKGPATKGQRGSSKKMATKPAPTPAPKKASKKVEKAAEKSEEANVEEGEEDEEEPPAKAKRGATTKAMESQAAKKSAKKTKATKALDEEAVEAAEEREDEEEEAPPAKPKQGGKAQPKKSGPAAKKAPPAKAAPKNKPEEPEGGDEEGEDEEGEDEEELPAKPKRGRKRQTTKPGPAAAKGAAPMNPKTGKRKAAALASNGEEDAEQAVERPPAKKRAGKEAVVEGPVPEPVKPKVRRAPAKAKASTAKHMPEPEQGVTKFGCAIKPPICPDATPKPKEKEGGNA</sequence>
<dbReference type="EMBL" id="KL198091">
    <property type="protein sequence ID" value="KDQ08417.1"/>
    <property type="molecule type" value="Genomic_DNA"/>
</dbReference>
<dbReference type="Proteomes" id="UP000027195">
    <property type="component" value="Unassembled WGS sequence"/>
</dbReference>
<feature type="compositionally biased region" description="Acidic residues" evidence="1">
    <location>
        <begin position="461"/>
        <end position="477"/>
    </location>
</feature>
<protein>
    <submittedName>
        <fullName evidence="2">Uncharacterized protein</fullName>
    </submittedName>
</protein>
<evidence type="ECO:0000313" key="3">
    <source>
        <dbReference type="Proteomes" id="UP000027195"/>
    </source>
</evidence>
<dbReference type="InParanoid" id="A0A067M993"/>
<reference evidence="3" key="1">
    <citation type="journal article" date="2014" name="Proc. Natl. Acad. Sci. U.S.A.">
        <title>Extensive sampling of basidiomycete genomes demonstrates inadequacy of the white-rot/brown-rot paradigm for wood decay fungi.</title>
        <authorList>
            <person name="Riley R."/>
            <person name="Salamov A.A."/>
            <person name="Brown D.W."/>
            <person name="Nagy L.G."/>
            <person name="Floudas D."/>
            <person name="Held B.W."/>
            <person name="Levasseur A."/>
            <person name="Lombard V."/>
            <person name="Morin E."/>
            <person name="Otillar R."/>
            <person name="Lindquist E.A."/>
            <person name="Sun H."/>
            <person name="LaButti K.M."/>
            <person name="Schmutz J."/>
            <person name="Jabbour D."/>
            <person name="Luo H."/>
            <person name="Baker S.E."/>
            <person name="Pisabarro A.G."/>
            <person name="Walton J.D."/>
            <person name="Blanchette R.A."/>
            <person name="Henrissat B."/>
            <person name="Martin F."/>
            <person name="Cullen D."/>
            <person name="Hibbett D.S."/>
            <person name="Grigoriev I.V."/>
        </authorList>
    </citation>
    <scope>NUCLEOTIDE SEQUENCE [LARGE SCALE GENOMIC DNA]</scope>
    <source>
        <strain evidence="3">FD-172 SS1</strain>
    </source>
</reference>
<gene>
    <name evidence="2" type="ORF">BOTBODRAFT_179908</name>
</gene>
<feature type="compositionally biased region" description="Basic and acidic residues" evidence="1">
    <location>
        <begin position="648"/>
        <end position="658"/>
    </location>
</feature>
<dbReference type="HOGENOM" id="CLU_027431_0_0_1"/>
<dbReference type="AlphaFoldDB" id="A0A067M993"/>
<feature type="compositionally biased region" description="Basic and acidic residues" evidence="1">
    <location>
        <begin position="332"/>
        <end position="345"/>
    </location>
</feature>